<protein>
    <submittedName>
        <fullName evidence="15">Fructose-specific PTS transporter subunit EIIC</fullName>
    </submittedName>
</protein>
<accession>A0ABV1EE08</accession>
<dbReference type="NCBIfam" id="TIGR00829">
    <property type="entry name" value="FRU"/>
    <property type="match status" value="1"/>
</dbReference>
<dbReference type="InterPro" id="IPR003352">
    <property type="entry name" value="PTS_EIIC"/>
</dbReference>
<evidence type="ECO:0000256" key="5">
    <source>
        <dbReference type="ARBA" id="ARBA00022597"/>
    </source>
</evidence>
<comment type="subcellular location">
    <subcellularLocation>
        <location evidence="1">Cell inner membrane</location>
        <topology evidence="1">Multi-pass membrane protein</topology>
    </subcellularLocation>
</comment>
<dbReference type="EMBL" id="JBBMFK010000044">
    <property type="protein sequence ID" value="MEQ2445094.1"/>
    <property type="molecule type" value="Genomic_DNA"/>
</dbReference>
<dbReference type="PROSITE" id="PS51104">
    <property type="entry name" value="PTS_EIIC_TYPE_2"/>
    <property type="match status" value="1"/>
</dbReference>
<keyword evidence="6" id="KW-0808">Transferase</keyword>
<dbReference type="PROSITE" id="PS51094">
    <property type="entry name" value="PTS_EIIA_TYPE_2"/>
    <property type="match status" value="1"/>
</dbReference>
<feature type="transmembrane region" description="Helical" evidence="11">
    <location>
        <begin position="435"/>
        <end position="457"/>
    </location>
</feature>
<dbReference type="InterPro" id="IPR013014">
    <property type="entry name" value="PTS_EIIC_2"/>
</dbReference>
<evidence type="ECO:0000256" key="4">
    <source>
        <dbReference type="ARBA" id="ARBA00022553"/>
    </source>
</evidence>
<reference evidence="15 16" key="1">
    <citation type="submission" date="2024-03" db="EMBL/GenBank/DDBJ databases">
        <title>Human intestinal bacterial collection.</title>
        <authorList>
            <person name="Pauvert C."/>
            <person name="Hitch T.C.A."/>
            <person name="Clavel T."/>
        </authorList>
    </citation>
    <scope>NUCLEOTIDE SEQUENCE [LARGE SCALE GENOMIC DNA]</scope>
    <source>
        <strain evidence="15 16">CLA-AP-H29</strain>
    </source>
</reference>
<keyword evidence="10 11" id="KW-0472">Membrane</keyword>
<feature type="transmembrane region" description="Helical" evidence="11">
    <location>
        <begin position="307"/>
        <end position="324"/>
    </location>
</feature>
<dbReference type="Gene3D" id="3.40.930.10">
    <property type="entry name" value="Mannitol-specific EII, Chain A"/>
    <property type="match status" value="1"/>
</dbReference>
<dbReference type="Gene3D" id="3.40.50.2300">
    <property type="match status" value="1"/>
</dbReference>
<dbReference type="PANTHER" id="PTHR30505">
    <property type="entry name" value="FRUCTOSE-LIKE PERMEASE"/>
    <property type="match status" value="1"/>
</dbReference>
<dbReference type="InterPro" id="IPR016152">
    <property type="entry name" value="PTrfase/Anion_transptr"/>
</dbReference>
<evidence type="ECO:0000256" key="9">
    <source>
        <dbReference type="ARBA" id="ARBA00022989"/>
    </source>
</evidence>
<dbReference type="InterPro" id="IPR002178">
    <property type="entry name" value="PTS_EIIA_type-2_dom"/>
</dbReference>
<evidence type="ECO:0000256" key="11">
    <source>
        <dbReference type="SAM" id="Phobius"/>
    </source>
</evidence>
<comment type="caution">
    <text evidence="15">The sequence shown here is derived from an EMBL/GenBank/DDBJ whole genome shotgun (WGS) entry which is preliminary data.</text>
</comment>
<feature type="transmembrane region" description="Helical" evidence="11">
    <location>
        <begin position="397"/>
        <end position="415"/>
    </location>
</feature>
<feature type="transmembrane region" description="Helical" evidence="11">
    <location>
        <begin position="578"/>
        <end position="596"/>
    </location>
</feature>
<keyword evidence="2" id="KW-0813">Transport</keyword>
<evidence type="ECO:0000256" key="3">
    <source>
        <dbReference type="ARBA" id="ARBA00022475"/>
    </source>
</evidence>
<keyword evidence="3" id="KW-1003">Cell membrane</keyword>
<dbReference type="PANTHER" id="PTHR30505:SF28">
    <property type="entry name" value="PTS SYSTEM 2-O-ALPHA-MANNOSYL-D-GLYCERATE-SPECIFIC EIIABC COMPONENT"/>
    <property type="match status" value="1"/>
</dbReference>
<evidence type="ECO:0000259" key="12">
    <source>
        <dbReference type="PROSITE" id="PS51094"/>
    </source>
</evidence>
<keyword evidence="16" id="KW-1185">Reference proteome</keyword>
<dbReference type="CDD" id="cd00211">
    <property type="entry name" value="PTS_IIA_fru"/>
    <property type="match status" value="1"/>
</dbReference>
<feature type="domain" description="PTS EIIB type-2" evidence="13">
    <location>
        <begin position="170"/>
        <end position="267"/>
    </location>
</feature>
<evidence type="ECO:0000256" key="2">
    <source>
        <dbReference type="ARBA" id="ARBA00022448"/>
    </source>
</evidence>
<dbReference type="InterPro" id="IPR006327">
    <property type="entry name" value="PTS_IIC_fruc"/>
</dbReference>
<dbReference type="NCBIfam" id="TIGR01427">
    <property type="entry name" value="PTS_IIC_fructo"/>
    <property type="match status" value="1"/>
</dbReference>
<feature type="domain" description="PTS EIIC type-2" evidence="14">
    <location>
        <begin position="296"/>
        <end position="642"/>
    </location>
</feature>
<dbReference type="InterPro" id="IPR003501">
    <property type="entry name" value="PTS_EIIB_2/3"/>
</dbReference>
<feature type="domain" description="PTS EIIA type-2" evidence="12">
    <location>
        <begin position="8"/>
        <end position="152"/>
    </location>
</feature>
<keyword evidence="4" id="KW-0597">Phosphoprotein</keyword>
<dbReference type="InterPro" id="IPR050864">
    <property type="entry name" value="Bacterial_PTS_Sugar_Transport"/>
</dbReference>
<keyword evidence="9 11" id="KW-1133">Transmembrane helix</keyword>
<name>A0ABV1EE08_9FIRM</name>
<evidence type="ECO:0000256" key="10">
    <source>
        <dbReference type="ARBA" id="ARBA00023136"/>
    </source>
</evidence>
<proteinExistence type="predicted"/>
<evidence type="ECO:0000256" key="8">
    <source>
        <dbReference type="ARBA" id="ARBA00022692"/>
    </source>
</evidence>
<keyword evidence="5" id="KW-0762">Sugar transport</keyword>
<dbReference type="PROSITE" id="PS51099">
    <property type="entry name" value="PTS_EIIB_TYPE_2"/>
    <property type="match status" value="1"/>
</dbReference>
<keyword evidence="8 11" id="KW-0812">Transmembrane</keyword>
<dbReference type="Pfam" id="PF02302">
    <property type="entry name" value="PTS_IIB"/>
    <property type="match status" value="1"/>
</dbReference>
<feature type="transmembrane region" description="Helical" evidence="11">
    <location>
        <begin position="553"/>
        <end position="571"/>
    </location>
</feature>
<dbReference type="InterPro" id="IPR036095">
    <property type="entry name" value="PTS_EIIB-like_sf"/>
</dbReference>
<evidence type="ECO:0000256" key="1">
    <source>
        <dbReference type="ARBA" id="ARBA00004429"/>
    </source>
</evidence>
<feature type="transmembrane region" description="Helical" evidence="11">
    <location>
        <begin position="477"/>
        <end position="495"/>
    </location>
</feature>
<dbReference type="Pfam" id="PF00359">
    <property type="entry name" value="PTS_EIIA_2"/>
    <property type="match status" value="1"/>
</dbReference>
<evidence type="ECO:0000313" key="16">
    <source>
        <dbReference type="Proteomes" id="UP001464378"/>
    </source>
</evidence>
<evidence type="ECO:0000256" key="7">
    <source>
        <dbReference type="ARBA" id="ARBA00022683"/>
    </source>
</evidence>
<evidence type="ECO:0000313" key="15">
    <source>
        <dbReference type="EMBL" id="MEQ2445094.1"/>
    </source>
</evidence>
<keyword evidence="7" id="KW-0598">Phosphotransferase system</keyword>
<feature type="transmembrane region" description="Helical" evidence="11">
    <location>
        <begin position="344"/>
        <end position="365"/>
    </location>
</feature>
<dbReference type="PROSITE" id="PS00372">
    <property type="entry name" value="PTS_EIIA_TYPE_2_HIS"/>
    <property type="match status" value="1"/>
</dbReference>
<evidence type="ECO:0000259" key="13">
    <source>
        <dbReference type="PROSITE" id="PS51099"/>
    </source>
</evidence>
<dbReference type="Pfam" id="PF02378">
    <property type="entry name" value="PTS_EIIC"/>
    <property type="match status" value="1"/>
</dbReference>
<dbReference type="Proteomes" id="UP001464378">
    <property type="component" value="Unassembled WGS sequence"/>
</dbReference>
<dbReference type="InterPro" id="IPR003353">
    <property type="entry name" value="PTS_IIB_fruc"/>
</dbReference>
<dbReference type="SUPFAM" id="SSF55804">
    <property type="entry name" value="Phoshotransferase/anion transport protein"/>
    <property type="match status" value="1"/>
</dbReference>
<dbReference type="InterPro" id="IPR013011">
    <property type="entry name" value="PTS_EIIB_2"/>
</dbReference>
<gene>
    <name evidence="15" type="ORF">WMO64_16730</name>
</gene>
<organism evidence="15 16">
    <name type="scientific">Pseudoflavonifractor intestinihominis</name>
    <dbReference type="NCBI Taxonomy" id="3133171"/>
    <lineage>
        <taxon>Bacteria</taxon>
        <taxon>Bacillati</taxon>
        <taxon>Bacillota</taxon>
        <taxon>Clostridia</taxon>
        <taxon>Eubacteriales</taxon>
        <taxon>Oscillospiraceae</taxon>
        <taxon>Pseudoflavonifractor</taxon>
    </lineage>
</organism>
<dbReference type="CDD" id="cd05569">
    <property type="entry name" value="PTS_IIB_fructose"/>
    <property type="match status" value="1"/>
</dbReference>
<feature type="transmembrane region" description="Helical" evidence="11">
    <location>
        <begin position="372"/>
        <end position="391"/>
    </location>
</feature>
<dbReference type="SUPFAM" id="SSF52794">
    <property type="entry name" value="PTS system IIB component-like"/>
    <property type="match status" value="1"/>
</dbReference>
<feature type="transmembrane region" description="Helical" evidence="11">
    <location>
        <begin position="507"/>
        <end position="533"/>
    </location>
</feature>
<evidence type="ECO:0000259" key="14">
    <source>
        <dbReference type="PROSITE" id="PS51104"/>
    </source>
</evidence>
<feature type="transmembrane region" description="Helical" evidence="11">
    <location>
        <begin position="616"/>
        <end position="637"/>
    </location>
</feature>
<evidence type="ECO:0000256" key="6">
    <source>
        <dbReference type="ARBA" id="ARBA00022679"/>
    </source>
</evidence>
<sequence length="642" mass="66834">MRALRITDLLQEQGILLGAAPADKAAAVELLISLQSVQGNLSNPAQFREALLERESQSPTAIGSGIAVPHARSASVLRPGLSAMTVPGGVDWGAPDGSPSCLIFLIAAPEGEDGLHLELLARLMRLLMREEFRAQLMAAATPAAFRAAIDQAERTEFPEDFPSHAGHDIPRVLAVTACPTGIAHTYMAAEALEQAARSMGCPIQVETNGAAGAARVLTPEEIATCAGIIVAADREIDMARFDGRPVLRVPVSAGISRPAELIQEVLDGKAPVYHHKETSVPPSRPIQGGESLCHTIYKQLMNGVSHMLPFVIAGGIFIAISFLLDDPALGYSTFGTNTQLAAWFNTVGNTAFHFMLPVLSAYIAVAIADRPGLMTGFVGGALAASGYTFPFLSSEPVSAGFLGALVAGFAAGYLMRLLQRLLSGLPTPLEGLKPVLLYPLAGLLLTGLFMCAVNPFVGIINTALDGTLDTMGEGSRIALGIAVAAMMAVDMGGPVNKAAYVFATSTLAAAMPAVGTSIMACAMVGGMVPPLAIALCCTFFPSRFYPAERRSGLVNYIMGLCFITEGVIPFAASDPARVIPACVTGSALAGGLVAFFNCTLPAPHGGIFVFPVIRNVPGYLVALAAGSLAGMLVLALLRKKRA</sequence>